<protein>
    <submittedName>
        <fullName evidence="1">Uncharacterized protein</fullName>
    </submittedName>
</protein>
<dbReference type="Proteomes" id="UP000008932">
    <property type="component" value="Chromosome"/>
</dbReference>
<evidence type="ECO:0000313" key="2">
    <source>
        <dbReference type="Proteomes" id="UP000008932"/>
    </source>
</evidence>
<accession>F8GZ56</accession>
<sequence length="177" mass="18817">MVYLLPFRFRIRFVPFRCAGGVALDTDQHHRVRECSQRMLDLAGQVQVIVRAHRLPAAVGLDFDLTLQAEQGDGAGNGVGWNLLAGGQAQAHHLELGGADDRLRLQGWGLWMGQQADHFTRAGMVQGHGSSPFGAGIRRLDQGKGYVKPAGRAPAGSVAEDSYSGFGVVAVLAGSTG</sequence>
<gene>
    <name evidence="1" type="ordered locus">PSTAB_0847</name>
</gene>
<reference evidence="2" key="3">
    <citation type="submission" date="2011-06" db="EMBL/GenBank/DDBJ databases">
        <title>Complete genome sequence of Pseudomonas stutzeri strain CGMCC 1.1803.</title>
        <authorList>
            <person name="Yan Y."/>
            <person name="Chen M."/>
            <person name="Lu W."/>
            <person name="Zhang W."/>
            <person name="Ping S."/>
            <person name="Lin M."/>
        </authorList>
    </citation>
    <scope>NUCLEOTIDE SEQUENCE [LARGE SCALE GENOMIC DNA]</scope>
    <source>
        <strain evidence="2">ATCC 17588 / DSM 5190 / CCUG 11256 / JCM 5965 / LMG 11199 / NCIMB 11358 / Stanier 221</strain>
    </source>
</reference>
<dbReference type="HOGENOM" id="CLU_1516688_0_0_6"/>
<dbReference type="KEGG" id="psz:PSTAB_0847"/>
<reference evidence="1 2" key="1">
    <citation type="journal article" date="2011" name="J. Bacteriol.">
        <title>Complete Genome Sequence of the Type Strain Pseudomonas stutzeri CGMCC 1.1803.</title>
        <authorList>
            <person name="Chen M."/>
            <person name="Yan Y."/>
            <person name="Zhang W."/>
            <person name="Lu W."/>
            <person name="Wang J."/>
            <person name="Ping S."/>
            <person name="Lin M."/>
        </authorList>
    </citation>
    <scope>NUCLEOTIDE SEQUENCE [LARGE SCALE GENOMIC DNA]</scope>
    <source>
        <strain evidence="2">ATCC 17588 / DSM 5190 / CCUG 11256 / JCM 5965 / LMG 11199 / NCIMB 11358 / Stanier 221</strain>
    </source>
</reference>
<organism evidence="1 2">
    <name type="scientific">Stutzerimonas stutzeri (strain ATCC 17588 / DSM 5190 / CCUG 11256 / JCM 5965 / LMG 11199 / NBRC 14165 / NCIMB 11358 / Stanier 221)</name>
    <name type="common">Pseudomonas stutzeri</name>
    <dbReference type="NCBI Taxonomy" id="96563"/>
    <lineage>
        <taxon>Bacteria</taxon>
        <taxon>Pseudomonadati</taxon>
        <taxon>Pseudomonadota</taxon>
        <taxon>Gammaproteobacteria</taxon>
        <taxon>Pseudomonadales</taxon>
        <taxon>Pseudomonadaceae</taxon>
        <taxon>Stutzerimonas</taxon>
    </lineage>
</organism>
<proteinExistence type="predicted"/>
<dbReference type="AlphaFoldDB" id="F8GZ56"/>
<reference key="2">
    <citation type="submission" date="2011-06" db="EMBL/GenBank/DDBJ databases">
        <title>Complete Genome Sequence of Pseudomonas stutzeri Strain CGMCC 1.1803.</title>
        <authorList>
            <person name="Yan Y."/>
            <person name="Chen M."/>
            <person name="Lu W."/>
            <person name="Zhang W."/>
            <person name="Ping S."/>
            <person name="Lin M."/>
        </authorList>
    </citation>
    <scope>NUCLEOTIDE SEQUENCE</scope>
    <source>
        <strain>ATCC 17588</strain>
    </source>
</reference>
<evidence type="ECO:0000313" key="1">
    <source>
        <dbReference type="EMBL" id="AEJ04128.1"/>
    </source>
</evidence>
<name>F8GZ56_STUS2</name>
<dbReference type="EMBL" id="CP002881">
    <property type="protein sequence ID" value="AEJ04128.1"/>
    <property type="molecule type" value="Genomic_DNA"/>
</dbReference>